<evidence type="ECO:0000256" key="3">
    <source>
        <dbReference type="ARBA" id="ARBA00001941"/>
    </source>
</evidence>
<comment type="cofactor">
    <cofactor evidence="12">
        <name>a divalent metal cation</name>
        <dbReference type="ChEBI" id="CHEBI:60240"/>
    </cofactor>
    <text evidence="12">Binds 1 divalent metal cation per subunit.</text>
</comment>
<comment type="cofactor">
    <cofactor evidence="5">
        <name>Fe(2+)</name>
        <dbReference type="ChEBI" id="CHEBI:29033"/>
    </cofactor>
</comment>
<dbReference type="Gene3D" id="3.20.20.70">
    <property type="entry name" value="Aldolase class I"/>
    <property type="match status" value="1"/>
</dbReference>
<dbReference type="AlphaFoldDB" id="A0AAV9IFA6"/>
<dbReference type="NCBIfam" id="TIGR01163">
    <property type="entry name" value="rpe"/>
    <property type="match status" value="1"/>
</dbReference>
<evidence type="ECO:0000256" key="11">
    <source>
        <dbReference type="PIRSR" id="PIRSR001461-1"/>
    </source>
</evidence>
<keyword evidence="12" id="KW-0464">Manganese</keyword>
<evidence type="ECO:0000256" key="5">
    <source>
        <dbReference type="ARBA" id="ARBA00001954"/>
    </source>
</evidence>
<sequence length="236" mass="25738">MSHPLLQPIVAPSILSADFANLAKECQQVLEAGADWLHVDIMDGNFVDNLTIGPPVVKSLRKHIPSAYFDCHLMVKDPFKWVKVFSQAGASGYTFHLEAVEPNPNNWSKTSPRVTSLCEDIRYHGMKVGISIKPDTPWQALESYISADLVDVVLIMTVQPGFGGQKFIPETVSKVASLRKRFPKLNIEVDGGIAPDTIQQVAKAGANIAVAGSAIFGSDDRQRVISILKETLKASN</sequence>
<dbReference type="GO" id="GO:0006098">
    <property type="term" value="P:pentose-phosphate shunt"/>
    <property type="evidence" value="ECO:0007669"/>
    <property type="project" value="InterPro"/>
</dbReference>
<dbReference type="GO" id="GO:0046872">
    <property type="term" value="F:metal ion binding"/>
    <property type="evidence" value="ECO:0007669"/>
    <property type="project" value="UniProtKB-KW"/>
</dbReference>
<dbReference type="PANTHER" id="PTHR11749">
    <property type="entry name" value="RIBULOSE-5-PHOSPHATE-3-EPIMERASE"/>
    <property type="match status" value="1"/>
</dbReference>
<feature type="binding site" evidence="13">
    <location>
        <position position="13"/>
    </location>
    <ligand>
        <name>substrate</name>
    </ligand>
</feature>
<dbReference type="SUPFAM" id="SSF51366">
    <property type="entry name" value="Ribulose-phoshate binding barrel"/>
    <property type="match status" value="1"/>
</dbReference>
<evidence type="ECO:0000256" key="12">
    <source>
        <dbReference type="PIRSR" id="PIRSR001461-2"/>
    </source>
</evidence>
<comment type="similarity">
    <text evidence="6 10">Belongs to the ribulose-phosphate 3-epimerase family.</text>
</comment>
<feature type="binding site" evidence="13">
    <location>
        <begin position="212"/>
        <end position="213"/>
    </location>
    <ligand>
        <name>substrate</name>
    </ligand>
</feature>
<dbReference type="NCBIfam" id="NF004076">
    <property type="entry name" value="PRK05581.1-4"/>
    <property type="match status" value="1"/>
</dbReference>
<reference evidence="14 15" key="1">
    <citation type="submission" date="2022-07" db="EMBL/GenBank/DDBJ databases">
        <title>Genome-wide signatures of adaptation to extreme environments.</title>
        <authorList>
            <person name="Cho C.H."/>
            <person name="Yoon H.S."/>
        </authorList>
    </citation>
    <scope>NUCLEOTIDE SEQUENCE [LARGE SCALE GENOMIC DNA]</scope>
    <source>
        <strain evidence="14 15">108.79 E11</strain>
    </source>
</reference>
<name>A0AAV9IFA6_9RHOD</name>
<keyword evidence="10" id="KW-0119">Carbohydrate metabolism</keyword>
<evidence type="ECO:0000313" key="14">
    <source>
        <dbReference type="EMBL" id="KAK4526037.1"/>
    </source>
</evidence>
<keyword evidence="12" id="KW-0170">Cobalt</keyword>
<evidence type="ECO:0000256" key="13">
    <source>
        <dbReference type="PIRSR" id="PIRSR001461-3"/>
    </source>
</evidence>
<evidence type="ECO:0000256" key="6">
    <source>
        <dbReference type="ARBA" id="ARBA00009541"/>
    </source>
</evidence>
<feature type="binding site" evidence="13">
    <location>
        <position position="192"/>
    </location>
    <ligand>
        <name>substrate</name>
    </ligand>
</feature>
<dbReference type="Pfam" id="PF00834">
    <property type="entry name" value="Ribul_P_3_epim"/>
    <property type="match status" value="1"/>
</dbReference>
<dbReference type="FunFam" id="3.20.20.70:FF:000171">
    <property type="entry name" value="Ribulose-phosphate 3-epimerase"/>
    <property type="match status" value="1"/>
</dbReference>
<comment type="cofactor">
    <cofactor evidence="3">
        <name>Co(2+)</name>
        <dbReference type="ChEBI" id="CHEBI:48828"/>
    </cofactor>
</comment>
<evidence type="ECO:0000256" key="7">
    <source>
        <dbReference type="ARBA" id="ARBA00013188"/>
    </source>
</evidence>
<feature type="binding site" evidence="13">
    <location>
        <position position="72"/>
    </location>
    <ligand>
        <name>substrate</name>
    </ligand>
</feature>
<gene>
    <name evidence="14" type="ORF">GAYE_SCF19G3948</name>
</gene>
<feature type="active site" description="Proton donor" evidence="11">
    <location>
        <position position="190"/>
    </location>
</feature>
<feature type="binding site" evidence="12">
    <location>
        <position position="190"/>
    </location>
    <ligand>
        <name>a divalent metal cation</name>
        <dbReference type="ChEBI" id="CHEBI:60240"/>
    </ligand>
</feature>
<dbReference type="EC" id="5.1.3.1" evidence="7 10"/>
<comment type="catalytic activity">
    <reaction evidence="1 10">
        <text>D-ribulose 5-phosphate = D-xylulose 5-phosphate</text>
        <dbReference type="Rhea" id="RHEA:13677"/>
        <dbReference type="ChEBI" id="CHEBI:57737"/>
        <dbReference type="ChEBI" id="CHEBI:58121"/>
        <dbReference type="EC" id="5.1.3.1"/>
    </reaction>
</comment>
<keyword evidence="12" id="KW-0862">Zinc</keyword>
<feature type="binding site" evidence="12">
    <location>
        <position position="40"/>
    </location>
    <ligand>
        <name>a divalent metal cation</name>
        <dbReference type="ChEBI" id="CHEBI:60240"/>
    </ligand>
</feature>
<dbReference type="Proteomes" id="UP001300502">
    <property type="component" value="Unassembled WGS sequence"/>
</dbReference>
<accession>A0AAV9IFA6</accession>
<feature type="binding site" evidence="12">
    <location>
        <position position="72"/>
    </location>
    <ligand>
        <name>a divalent metal cation</name>
        <dbReference type="ChEBI" id="CHEBI:60240"/>
    </ligand>
</feature>
<dbReference type="InterPro" id="IPR026019">
    <property type="entry name" value="Ribul_P_3_epim"/>
</dbReference>
<dbReference type="GO" id="GO:0004750">
    <property type="term" value="F:D-ribulose-phosphate 3-epimerase activity"/>
    <property type="evidence" value="ECO:0007669"/>
    <property type="project" value="UniProtKB-EC"/>
</dbReference>
<dbReference type="InterPro" id="IPR013785">
    <property type="entry name" value="Aldolase_TIM"/>
</dbReference>
<dbReference type="PROSITE" id="PS01085">
    <property type="entry name" value="RIBUL_P_3_EPIMER_1"/>
    <property type="match status" value="1"/>
</dbReference>
<proteinExistence type="inferred from homology"/>
<dbReference type="HAMAP" id="MF_02227">
    <property type="entry name" value="RPE"/>
    <property type="match status" value="1"/>
</dbReference>
<keyword evidence="9 10" id="KW-0413">Isomerase</keyword>
<feature type="active site" description="Proton acceptor" evidence="11">
    <location>
        <position position="40"/>
    </location>
</feature>
<dbReference type="EMBL" id="JANCYU010000036">
    <property type="protein sequence ID" value="KAK4526037.1"/>
    <property type="molecule type" value="Genomic_DNA"/>
</dbReference>
<evidence type="ECO:0000256" key="4">
    <source>
        <dbReference type="ARBA" id="ARBA00001947"/>
    </source>
</evidence>
<dbReference type="InterPro" id="IPR000056">
    <property type="entry name" value="Ribul_P_3_epim-like"/>
</dbReference>
<evidence type="ECO:0000256" key="2">
    <source>
        <dbReference type="ARBA" id="ARBA00001936"/>
    </source>
</evidence>
<organism evidence="14 15">
    <name type="scientific">Galdieria yellowstonensis</name>
    <dbReference type="NCBI Taxonomy" id="3028027"/>
    <lineage>
        <taxon>Eukaryota</taxon>
        <taxon>Rhodophyta</taxon>
        <taxon>Bangiophyceae</taxon>
        <taxon>Galdieriales</taxon>
        <taxon>Galdieriaceae</taxon>
        <taxon>Galdieria</taxon>
    </lineage>
</organism>
<feature type="binding site" evidence="13">
    <location>
        <begin position="161"/>
        <end position="164"/>
    </location>
    <ligand>
        <name>substrate</name>
    </ligand>
</feature>
<evidence type="ECO:0000256" key="10">
    <source>
        <dbReference type="PIRNR" id="PIRNR001461"/>
    </source>
</evidence>
<comment type="cofactor">
    <cofactor evidence="4">
        <name>Zn(2+)</name>
        <dbReference type="ChEBI" id="CHEBI:29105"/>
    </cofactor>
</comment>
<dbReference type="PROSITE" id="PS01086">
    <property type="entry name" value="RIBUL_P_3_EPIMER_2"/>
    <property type="match status" value="1"/>
</dbReference>
<evidence type="ECO:0000256" key="8">
    <source>
        <dbReference type="ARBA" id="ARBA00022723"/>
    </source>
</evidence>
<feature type="binding site" evidence="12">
    <location>
        <position position="38"/>
    </location>
    <ligand>
        <name>a divalent metal cation</name>
        <dbReference type="ChEBI" id="CHEBI:60240"/>
    </ligand>
</feature>
<keyword evidence="15" id="KW-1185">Reference proteome</keyword>
<dbReference type="GO" id="GO:0005975">
    <property type="term" value="P:carbohydrate metabolic process"/>
    <property type="evidence" value="ECO:0007669"/>
    <property type="project" value="InterPro"/>
</dbReference>
<dbReference type="PIRSF" id="PIRSF001461">
    <property type="entry name" value="RPE"/>
    <property type="match status" value="1"/>
</dbReference>
<keyword evidence="8 12" id="KW-0479">Metal-binding</keyword>
<dbReference type="InterPro" id="IPR011060">
    <property type="entry name" value="RibuloseP-bd_barrel"/>
</dbReference>
<comment type="caution">
    <text evidence="14">The sequence shown here is derived from an EMBL/GenBank/DDBJ whole genome shotgun (WGS) entry which is preliminary data.</text>
</comment>
<evidence type="ECO:0000256" key="1">
    <source>
        <dbReference type="ARBA" id="ARBA00001782"/>
    </source>
</evidence>
<dbReference type="CDD" id="cd00429">
    <property type="entry name" value="RPE"/>
    <property type="match status" value="1"/>
</dbReference>
<evidence type="ECO:0000313" key="15">
    <source>
        <dbReference type="Proteomes" id="UP001300502"/>
    </source>
</evidence>
<evidence type="ECO:0000256" key="9">
    <source>
        <dbReference type="ARBA" id="ARBA00023235"/>
    </source>
</evidence>
<protein>
    <recommendedName>
        <fullName evidence="7 10">Ribulose-phosphate 3-epimerase</fullName>
        <ecNumber evidence="7 10">5.1.3.1</ecNumber>
    </recommendedName>
</protein>
<comment type="cofactor">
    <cofactor evidence="2">
        <name>Mn(2+)</name>
        <dbReference type="ChEBI" id="CHEBI:29035"/>
    </cofactor>
</comment>